<keyword evidence="8" id="KW-0460">Magnesium</keyword>
<dbReference type="GO" id="GO:0005737">
    <property type="term" value="C:cytoplasm"/>
    <property type="evidence" value="ECO:0007669"/>
    <property type="project" value="TreeGrafter"/>
</dbReference>
<evidence type="ECO:0000259" key="11">
    <source>
        <dbReference type="Pfam" id="PF03372"/>
    </source>
</evidence>
<keyword evidence="13" id="KW-1185">Reference proteome</keyword>
<evidence type="ECO:0000313" key="13">
    <source>
        <dbReference type="Proteomes" id="UP000294933"/>
    </source>
</evidence>
<keyword evidence="10" id="KW-0539">Nucleus</keyword>
<dbReference type="Gene3D" id="3.60.10.10">
    <property type="entry name" value="Endonuclease/exonuclease/phosphatase"/>
    <property type="match status" value="1"/>
</dbReference>
<comment type="cofactor">
    <cofactor evidence="2">
        <name>Mg(2+)</name>
        <dbReference type="ChEBI" id="CHEBI:18420"/>
    </cofactor>
</comment>
<evidence type="ECO:0000256" key="3">
    <source>
        <dbReference type="ARBA" id="ARBA00004322"/>
    </source>
</evidence>
<evidence type="ECO:0000256" key="2">
    <source>
        <dbReference type="ARBA" id="ARBA00001946"/>
    </source>
</evidence>
<keyword evidence="5" id="KW-0479">Metal-binding</keyword>
<dbReference type="GO" id="GO:0006302">
    <property type="term" value="P:double-strand break repair"/>
    <property type="evidence" value="ECO:0007669"/>
    <property type="project" value="TreeGrafter"/>
</dbReference>
<feature type="domain" description="Endonuclease/exonuclease/phosphatase" evidence="11">
    <location>
        <begin position="41"/>
        <end position="292"/>
    </location>
</feature>
<comment type="subcellular location">
    <subcellularLocation>
        <location evidence="3">Nucleus</location>
        <location evidence="3">PML body</location>
    </subcellularLocation>
</comment>
<dbReference type="Pfam" id="PF03372">
    <property type="entry name" value="Exo_endo_phos"/>
    <property type="match status" value="1"/>
</dbReference>
<keyword evidence="9" id="KW-0234">DNA repair</keyword>
<comment type="cofactor">
    <cofactor evidence="1">
        <name>Mn(2+)</name>
        <dbReference type="ChEBI" id="CHEBI:29035"/>
    </cofactor>
</comment>
<sequence>MTNTAPVNLSGPFHYSQESLSWIKNNAETPDNIPPSSVHIVSWNVDFAAPFPEERLQGALSHLQNEVFHCADGTEPTSCLILFQEVYANAIVAILENPWIQTHFFVVPISDDTWARGVYYGNITLISKKINVVAVKQLTFLNSMMGRNALIVDVLVQLPHDAKTETGILRIANTHLESLRGHGTKVRPVQLGLAAEALREEHLYGGIIAGDMNAIQESDLTTPKDVGLSDAYQGDENDEKGFTWGYQPRCQFPPARLDKVLYTRRDGLVVAEPKLIGVGVKTVEEHAWLSDHYGMVTTVAIGTQQNN</sequence>
<dbReference type="EMBL" id="ML170162">
    <property type="protein sequence ID" value="TDL26005.1"/>
    <property type="molecule type" value="Genomic_DNA"/>
</dbReference>
<dbReference type="PANTHER" id="PTHR15822">
    <property type="entry name" value="TRAF AND TNF RECEPTOR-ASSOCIATED PROTEIN"/>
    <property type="match status" value="1"/>
</dbReference>
<evidence type="ECO:0000256" key="9">
    <source>
        <dbReference type="ARBA" id="ARBA00023204"/>
    </source>
</evidence>
<name>A0A4Y7QF17_9AGAM</name>
<protein>
    <recommendedName>
        <fullName evidence="11">Endonuclease/exonuclease/phosphatase domain-containing protein</fullName>
    </recommendedName>
</protein>
<dbReference type="GO" id="GO:0004518">
    <property type="term" value="F:nuclease activity"/>
    <property type="evidence" value="ECO:0007669"/>
    <property type="project" value="UniProtKB-KW"/>
</dbReference>
<dbReference type="InterPro" id="IPR051547">
    <property type="entry name" value="TDP2-like"/>
</dbReference>
<evidence type="ECO:0000256" key="8">
    <source>
        <dbReference type="ARBA" id="ARBA00022842"/>
    </source>
</evidence>
<dbReference type="STRING" id="50990.A0A4Y7QF17"/>
<evidence type="ECO:0000256" key="5">
    <source>
        <dbReference type="ARBA" id="ARBA00022723"/>
    </source>
</evidence>
<proteinExistence type="predicted"/>
<dbReference type="InterPro" id="IPR036691">
    <property type="entry name" value="Endo/exonu/phosph_ase_sf"/>
</dbReference>
<dbReference type="PANTHER" id="PTHR15822:SF4">
    <property type="entry name" value="TYROSYL-DNA PHOSPHODIESTERASE 2"/>
    <property type="match status" value="1"/>
</dbReference>
<dbReference type="CDD" id="cd09080">
    <property type="entry name" value="TDP2"/>
    <property type="match status" value="1"/>
</dbReference>
<evidence type="ECO:0000256" key="7">
    <source>
        <dbReference type="ARBA" id="ARBA00022801"/>
    </source>
</evidence>
<evidence type="ECO:0000256" key="6">
    <source>
        <dbReference type="ARBA" id="ARBA00022763"/>
    </source>
</evidence>
<dbReference type="SUPFAM" id="SSF56219">
    <property type="entry name" value="DNase I-like"/>
    <property type="match status" value="1"/>
</dbReference>
<evidence type="ECO:0000256" key="1">
    <source>
        <dbReference type="ARBA" id="ARBA00001936"/>
    </source>
</evidence>
<reference evidence="12 13" key="1">
    <citation type="submission" date="2018-06" db="EMBL/GenBank/DDBJ databases">
        <title>A transcriptomic atlas of mushroom development highlights an independent origin of complex multicellularity.</title>
        <authorList>
            <consortium name="DOE Joint Genome Institute"/>
            <person name="Krizsan K."/>
            <person name="Almasi E."/>
            <person name="Merenyi Z."/>
            <person name="Sahu N."/>
            <person name="Viragh M."/>
            <person name="Koszo T."/>
            <person name="Mondo S."/>
            <person name="Kiss B."/>
            <person name="Balint B."/>
            <person name="Kues U."/>
            <person name="Barry K."/>
            <person name="Hegedus J.C."/>
            <person name="Henrissat B."/>
            <person name="Johnson J."/>
            <person name="Lipzen A."/>
            <person name="Ohm R."/>
            <person name="Nagy I."/>
            <person name="Pangilinan J."/>
            <person name="Yan J."/>
            <person name="Xiong Y."/>
            <person name="Grigoriev I.V."/>
            <person name="Hibbett D.S."/>
            <person name="Nagy L.G."/>
        </authorList>
    </citation>
    <scope>NUCLEOTIDE SEQUENCE [LARGE SCALE GENOMIC DNA]</scope>
    <source>
        <strain evidence="12 13">SZMC22713</strain>
    </source>
</reference>
<dbReference type="GO" id="GO:0003697">
    <property type="term" value="F:single-stranded DNA binding"/>
    <property type="evidence" value="ECO:0007669"/>
    <property type="project" value="TreeGrafter"/>
</dbReference>
<dbReference type="OrthoDB" id="9975959at2759"/>
<accession>A0A4Y7QF17</accession>
<keyword evidence="6" id="KW-0227">DNA damage</keyword>
<dbReference type="AlphaFoldDB" id="A0A4Y7QF17"/>
<dbReference type="VEuPathDB" id="FungiDB:BD410DRAFT_784015"/>
<evidence type="ECO:0000313" key="12">
    <source>
        <dbReference type="EMBL" id="TDL26005.1"/>
    </source>
</evidence>
<dbReference type="InterPro" id="IPR005135">
    <property type="entry name" value="Endo/exonuclease/phosphatase"/>
</dbReference>
<evidence type="ECO:0000256" key="4">
    <source>
        <dbReference type="ARBA" id="ARBA00022722"/>
    </source>
</evidence>
<dbReference type="GO" id="GO:0070260">
    <property type="term" value="F:5'-tyrosyl-DNA phosphodiesterase activity"/>
    <property type="evidence" value="ECO:0007669"/>
    <property type="project" value="TreeGrafter"/>
</dbReference>
<keyword evidence="7" id="KW-0378">Hydrolase</keyword>
<dbReference type="GO" id="GO:0046872">
    <property type="term" value="F:metal ion binding"/>
    <property type="evidence" value="ECO:0007669"/>
    <property type="project" value="UniProtKB-KW"/>
</dbReference>
<dbReference type="Proteomes" id="UP000294933">
    <property type="component" value="Unassembled WGS sequence"/>
</dbReference>
<keyword evidence="4" id="KW-0540">Nuclease</keyword>
<gene>
    <name evidence="12" type="ORF">BD410DRAFT_784015</name>
</gene>
<organism evidence="12 13">
    <name type="scientific">Rickenella mellea</name>
    <dbReference type="NCBI Taxonomy" id="50990"/>
    <lineage>
        <taxon>Eukaryota</taxon>
        <taxon>Fungi</taxon>
        <taxon>Dikarya</taxon>
        <taxon>Basidiomycota</taxon>
        <taxon>Agaricomycotina</taxon>
        <taxon>Agaricomycetes</taxon>
        <taxon>Hymenochaetales</taxon>
        <taxon>Rickenellaceae</taxon>
        <taxon>Rickenella</taxon>
    </lineage>
</organism>
<evidence type="ECO:0000256" key="10">
    <source>
        <dbReference type="ARBA" id="ARBA00023242"/>
    </source>
</evidence>